<organism evidence="1 2">
    <name type="scientific">Aphis craccivora</name>
    <name type="common">Cowpea aphid</name>
    <dbReference type="NCBI Taxonomy" id="307492"/>
    <lineage>
        <taxon>Eukaryota</taxon>
        <taxon>Metazoa</taxon>
        <taxon>Ecdysozoa</taxon>
        <taxon>Arthropoda</taxon>
        <taxon>Hexapoda</taxon>
        <taxon>Insecta</taxon>
        <taxon>Pterygota</taxon>
        <taxon>Neoptera</taxon>
        <taxon>Paraneoptera</taxon>
        <taxon>Hemiptera</taxon>
        <taxon>Sternorrhyncha</taxon>
        <taxon>Aphidomorpha</taxon>
        <taxon>Aphidoidea</taxon>
        <taxon>Aphididae</taxon>
        <taxon>Aphidini</taxon>
        <taxon>Aphis</taxon>
        <taxon>Aphis</taxon>
    </lineage>
</organism>
<gene>
    <name evidence="1" type="ORF">FWK35_00035790</name>
</gene>
<dbReference type="InterPro" id="IPR036691">
    <property type="entry name" value="Endo/exonu/phosph_ase_sf"/>
</dbReference>
<dbReference type="Gene3D" id="3.60.10.10">
    <property type="entry name" value="Endonuclease/exonuclease/phosphatase"/>
    <property type="match status" value="1"/>
</dbReference>
<dbReference type="Proteomes" id="UP000478052">
    <property type="component" value="Unassembled WGS sequence"/>
</dbReference>
<feature type="non-terminal residue" evidence="1">
    <location>
        <position position="360"/>
    </location>
</feature>
<dbReference type="AlphaFoldDB" id="A0A6G0VQ64"/>
<dbReference type="OrthoDB" id="445826at2759"/>
<accession>A0A6G0VQ64</accession>
<protein>
    <recommendedName>
        <fullName evidence="3">Endonuclease/exonuclease/phosphatase domain-containing protein</fullName>
    </recommendedName>
</protein>
<evidence type="ECO:0000313" key="1">
    <source>
        <dbReference type="EMBL" id="KAF0705108.1"/>
    </source>
</evidence>
<comment type="caution">
    <text evidence="1">The sequence shown here is derived from an EMBL/GenBank/DDBJ whole genome shotgun (WGS) entry which is preliminary data.</text>
</comment>
<evidence type="ECO:0000313" key="2">
    <source>
        <dbReference type="Proteomes" id="UP000478052"/>
    </source>
</evidence>
<proteinExistence type="predicted"/>
<evidence type="ECO:0008006" key="3">
    <source>
        <dbReference type="Google" id="ProtNLM"/>
    </source>
</evidence>
<dbReference type="EMBL" id="VUJU01013351">
    <property type="protein sequence ID" value="KAF0705108.1"/>
    <property type="molecule type" value="Genomic_DNA"/>
</dbReference>
<keyword evidence="2" id="KW-1185">Reference proteome</keyword>
<dbReference type="SUPFAM" id="SSF56219">
    <property type="entry name" value="DNase I-like"/>
    <property type="match status" value="1"/>
</dbReference>
<name>A0A6G0VQ64_APHCR</name>
<reference evidence="1 2" key="1">
    <citation type="submission" date="2019-08" db="EMBL/GenBank/DDBJ databases">
        <title>Whole genome of Aphis craccivora.</title>
        <authorList>
            <person name="Voronova N.V."/>
            <person name="Shulinski R.S."/>
            <person name="Bandarenka Y.V."/>
            <person name="Zhorov D.G."/>
            <person name="Warner D."/>
        </authorList>
    </citation>
    <scope>NUCLEOTIDE SEQUENCE [LARGE SCALE GENOMIC DNA]</scope>
    <source>
        <strain evidence="1">180601</strain>
        <tissue evidence="1">Whole Body</tissue>
    </source>
</reference>
<sequence length="360" mass="41938">MNIRIIGNHVHIVSLSEAWLNKHFDKKFVFLNNYQIIHTSNNINKSDGIVLFIRNDCIFTYKEVIFPEANCLITNIKVNEHNYCIVSLYRSPNGNGNTFLEQLQNLLPNLIHDNKNMYIVFCDDININLLNNNNLTNNYVSLMSHYGFNSFINSPTRVWDGGESCIDHIFIKTTTNFNIDNAIILESTITDHFPSFIQITPNTISKDKKHSRKAYNISTRKSIFKIKPWITTEILNSIKERDILHAQSRKKPYDLHLKEKFKKYRNYLNSAIKKAKFDFYGDKIKKCNNDPKLIWKTIKEATQGHPNTKIKTLHIDINNTIYTNKTHPLKIADHFNEFFANITSKNANNYINTTESSVDN</sequence>